<organism evidence="1">
    <name type="scientific">uncultured Microcoleus sp</name>
    <dbReference type="NCBI Taxonomy" id="259945"/>
    <lineage>
        <taxon>Bacteria</taxon>
        <taxon>Bacillati</taxon>
        <taxon>Cyanobacteriota</taxon>
        <taxon>Cyanophyceae</taxon>
        <taxon>Oscillatoriophycideae</taxon>
        <taxon>Oscillatoriales</taxon>
        <taxon>Microcoleaceae</taxon>
        <taxon>Microcoleus</taxon>
        <taxon>environmental samples</taxon>
    </lineage>
</organism>
<protein>
    <submittedName>
        <fullName evidence="1">Uncharacterized protein</fullName>
    </submittedName>
</protein>
<name>A0A6J4NC20_9CYAN</name>
<gene>
    <name evidence="1" type="ORF">AVDCRST_MAG84-5045</name>
</gene>
<evidence type="ECO:0000313" key="1">
    <source>
        <dbReference type="EMBL" id="CAA9380556.1"/>
    </source>
</evidence>
<sequence>MFISFLRRLLGDRVFTAHNIPRDMAMPCPYRNLRLMGI</sequence>
<proteinExistence type="predicted"/>
<reference evidence="1" key="1">
    <citation type="submission" date="2020-02" db="EMBL/GenBank/DDBJ databases">
        <authorList>
            <person name="Meier V. D."/>
        </authorList>
    </citation>
    <scope>NUCLEOTIDE SEQUENCE</scope>
    <source>
        <strain evidence="1">AVDCRST_MAG84</strain>
    </source>
</reference>
<accession>A0A6J4NC20</accession>
<dbReference type="AlphaFoldDB" id="A0A6J4NC20"/>
<dbReference type="EMBL" id="CADCTZ010001128">
    <property type="protein sequence ID" value="CAA9380556.1"/>
    <property type="molecule type" value="Genomic_DNA"/>
</dbReference>